<dbReference type="EMBL" id="KV417717">
    <property type="protein sequence ID" value="KZP08630.1"/>
    <property type="molecule type" value="Genomic_DNA"/>
</dbReference>
<sequence length="433" mass="48007">MPSPHCSPSLQTIVSTVLSASDEDFQLDAMPVDLNITVEERVEGSPSRVQIDAPFEDWALFKAWKQQREELQTVPEGACPVNERFFLPAQNIFFSISKTLYSVPRAPFEWHSSAFTGKGLTRGDPLILDDVKSAHFDHFLSILYPYAYGVYTANTIEDWTAILHLADEWSFQSIRELAITQLFPIATDVEKIILGRQYAINEWLGDAYLAVCMRDQSLTKEEGRRMQVDDIIEIHAIRQQFGFGDQLKLAPAVLVAEVCVRFGLVDSDLPHTGLASTAPEAFLASGLAVTTPLASSESTAIHSAHLGNGQGRSTLDAQVSLPYGGDSVVLPEPAVVPEEADSIEKAREAAALERAEWEKDRVVTERALCAFVDRAQNPLYDELDETEQWSLGYVAGLLKEELAQKAAALLIEHCKQKMYDFITSYKAASSELH</sequence>
<evidence type="ECO:0000313" key="2">
    <source>
        <dbReference type="Proteomes" id="UP000076532"/>
    </source>
</evidence>
<keyword evidence="2" id="KW-1185">Reference proteome</keyword>
<gene>
    <name evidence="1" type="ORF">FIBSPDRAFT_938895</name>
</gene>
<protein>
    <recommendedName>
        <fullName evidence="3">BTB domain-containing protein</fullName>
    </recommendedName>
</protein>
<name>A0A165XKC6_9AGAM</name>
<evidence type="ECO:0000313" key="1">
    <source>
        <dbReference type="EMBL" id="KZP08630.1"/>
    </source>
</evidence>
<proteinExistence type="predicted"/>
<reference evidence="1 2" key="1">
    <citation type="journal article" date="2016" name="Mol. Biol. Evol.">
        <title>Comparative Genomics of Early-Diverging Mushroom-Forming Fungi Provides Insights into the Origins of Lignocellulose Decay Capabilities.</title>
        <authorList>
            <person name="Nagy L.G."/>
            <person name="Riley R."/>
            <person name="Tritt A."/>
            <person name="Adam C."/>
            <person name="Daum C."/>
            <person name="Floudas D."/>
            <person name="Sun H."/>
            <person name="Yadav J.S."/>
            <person name="Pangilinan J."/>
            <person name="Larsson K.H."/>
            <person name="Matsuura K."/>
            <person name="Barry K."/>
            <person name="Labutti K."/>
            <person name="Kuo R."/>
            <person name="Ohm R.A."/>
            <person name="Bhattacharya S.S."/>
            <person name="Shirouzu T."/>
            <person name="Yoshinaga Y."/>
            <person name="Martin F.M."/>
            <person name="Grigoriev I.V."/>
            <person name="Hibbett D.S."/>
        </authorList>
    </citation>
    <scope>NUCLEOTIDE SEQUENCE [LARGE SCALE GENOMIC DNA]</scope>
    <source>
        <strain evidence="1 2">CBS 109695</strain>
    </source>
</reference>
<evidence type="ECO:0008006" key="3">
    <source>
        <dbReference type="Google" id="ProtNLM"/>
    </source>
</evidence>
<dbReference type="AlphaFoldDB" id="A0A165XKC6"/>
<organism evidence="1 2">
    <name type="scientific">Athelia psychrophila</name>
    <dbReference type="NCBI Taxonomy" id="1759441"/>
    <lineage>
        <taxon>Eukaryota</taxon>
        <taxon>Fungi</taxon>
        <taxon>Dikarya</taxon>
        <taxon>Basidiomycota</taxon>
        <taxon>Agaricomycotina</taxon>
        <taxon>Agaricomycetes</taxon>
        <taxon>Agaricomycetidae</taxon>
        <taxon>Atheliales</taxon>
        <taxon>Atheliaceae</taxon>
        <taxon>Athelia</taxon>
    </lineage>
</organism>
<dbReference type="Proteomes" id="UP000076532">
    <property type="component" value="Unassembled WGS sequence"/>
</dbReference>
<accession>A0A165XKC6</accession>